<keyword evidence="3" id="KW-0496">Mitochondrion</keyword>
<feature type="transmembrane region" description="Helical" evidence="1">
    <location>
        <begin position="273"/>
        <end position="294"/>
    </location>
</feature>
<keyword evidence="1" id="KW-0812">Transmembrane</keyword>
<keyword evidence="1" id="KW-0472">Membrane</keyword>
<gene>
    <name evidence="3" type="ORF">PLBR_LOCUS5703</name>
</gene>
<proteinExistence type="predicted"/>
<accession>A0A3P3YE90</accession>
<dbReference type="Proteomes" id="UP000290189">
    <property type="component" value="Unassembled WGS sequence"/>
</dbReference>
<feature type="chain" id="PRO_5018011043" evidence="2">
    <location>
        <begin position="22"/>
        <end position="314"/>
    </location>
</feature>
<feature type="signal peptide" evidence="2">
    <location>
        <begin position="1"/>
        <end position="21"/>
    </location>
</feature>
<name>A0A3P3YE90_PLABS</name>
<keyword evidence="2" id="KW-0732">Signal</keyword>
<sequence length="314" mass="33156">MTKLLTVTFIATALLVTSAKSLTISWSDTHVTAITTSCNVSLHRCMSAIANILELVVVPTGQHEFILGELKRAIDGERTCIFKGAIKKLPVAKISRNRELLTIIRQRLVDASDDLTCKGVDAVFKADLEDRLNATQALLDAKSAELNRITLHGQHPNIGHGGKHSGSIGMQPGATGTIRWRGQVLVAGAALFALGYGIALVSKPTITPAKGVPVLQPKRGFGIASSVSGAIAGGVALKAFQSASASAASQSMSSGRPADAPNFALVRSSTNCIIAYVLAGTFAVLLTGLVVSMARLKRRLKRALSTRDSNYIMW</sequence>
<evidence type="ECO:0000313" key="3">
    <source>
        <dbReference type="EMBL" id="SPQ98488.1"/>
    </source>
</evidence>
<organism evidence="3 4">
    <name type="scientific">Plasmodiophora brassicae</name>
    <name type="common">Clubroot disease agent</name>
    <dbReference type="NCBI Taxonomy" id="37360"/>
    <lineage>
        <taxon>Eukaryota</taxon>
        <taxon>Sar</taxon>
        <taxon>Rhizaria</taxon>
        <taxon>Endomyxa</taxon>
        <taxon>Phytomyxea</taxon>
        <taxon>Plasmodiophorida</taxon>
        <taxon>Plasmodiophoridae</taxon>
        <taxon>Plasmodiophora</taxon>
    </lineage>
</organism>
<keyword evidence="1" id="KW-1133">Transmembrane helix</keyword>
<dbReference type="EMBL" id="OVEO01000009">
    <property type="protein sequence ID" value="SPQ98488.1"/>
    <property type="molecule type" value="Genomic_DNA"/>
</dbReference>
<protein>
    <submittedName>
        <fullName evidence="3">Uncharacterized protein</fullName>
    </submittedName>
</protein>
<dbReference type="AlphaFoldDB" id="A0A3P3YE90"/>
<geneLocation type="mitochondrion" evidence="3"/>
<evidence type="ECO:0000256" key="1">
    <source>
        <dbReference type="SAM" id="Phobius"/>
    </source>
</evidence>
<evidence type="ECO:0000313" key="4">
    <source>
        <dbReference type="Proteomes" id="UP000290189"/>
    </source>
</evidence>
<reference evidence="3 4" key="1">
    <citation type="submission" date="2018-03" db="EMBL/GenBank/DDBJ databases">
        <authorList>
            <person name="Fogelqvist J."/>
        </authorList>
    </citation>
    <scope>NUCLEOTIDE SEQUENCE [LARGE SCALE GENOMIC DNA]</scope>
</reference>
<evidence type="ECO:0000256" key="2">
    <source>
        <dbReference type="SAM" id="SignalP"/>
    </source>
</evidence>